<gene>
    <name evidence="2" type="ORF">I0C86_27745</name>
</gene>
<keyword evidence="3" id="KW-1185">Reference proteome</keyword>
<keyword evidence="1" id="KW-0732">Signal</keyword>
<accession>A0ABS0H2M8</accession>
<evidence type="ECO:0000313" key="2">
    <source>
        <dbReference type="EMBL" id="MBF9132720.1"/>
    </source>
</evidence>
<dbReference type="Proteomes" id="UP000638560">
    <property type="component" value="Unassembled WGS sequence"/>
</dbReference>
<feature type="signal peptide" evidence="1">
    <location>
        <begin position="1"/>
        <end position="22"/>
    </location>
</feature>
<proteinExistence type="predicted"/>
<evidence type="ECO:0000256" key="1">
    <source>
        <dbReference type="SAM" id="SignalP"/>
    </source>
</evidence>
<protein>
    <recommendedName>
        <fullName evidence="4">Secreted protein</fullName>
    </recommendedName>
</protein>
<dbReference type="EMBL" id="JADPUN010000247">
    <property type="protein sequence ID" value="MBF9132720.1"/>
    <property type="molecule type" value="Genomic_DNA"/>
</dbReference>
<name>A0ABS0H2M8_9ACTN</name>
<feature type="chain" id="PRO_5046069824" description="Secreted protein" evidence="1">
    <location>
        <begin position="23"/>
        <end position="123"/>
    </location>
</feature>
<comment type="caution">
    <text evidence="2">The sequence shown here is derived from an EMBL/GenBank/DDBJ whole genome shotgun (WGS) entry which is preliminary data.</text>
</comment>
<organism evidence="2 3">
    <name type="scientific">Plantactinospora alkalitolerans</name>
    <dbReference type="NCBI Taxonomy" id="2789879"/>
    <lineage>
        <taxon>Bacteria</taxon>
        <taxon>Bacillati</taxon>
        <taxon>Actinomycetota</taxon>
        <taxon>Actinomycetes</taxon>
        <taxon>Micromonosporales</taxon>
        <taxon>Micromonosporaceae</taxon>
        <taxon>Plantactinospora</taxon>
    </lineage>
</organism>
<dbReference type="RefSeq" id="WP_196204246.1">
    <property type="nucleotide sequence ID" value="NZ_JADPUN010000247.1"/>
</dbReference>
<evidence type="ECO:0000313" key="3">
    <source>
        <dbReference type="Proteomes" id="UP000638560"/>
    </source>
</evidence>
<evidence type="ECO:0008006" key="4">
    <source>
        <dbReference type="Google" id="ProtNLM"/>
    </source>
</evidence>
<sequence>MRTKILASAAALLITLSGVLVATGTPAQAASAECTAPLWSVGTRGCTTGTISANSSGRFIDVTFWGCSGTKWKVWDTGTGRTVGSGKTPSGGYMTKRIGGLYGKYKAQISTACYQDQIRIDNT</sequence>
<reference evidence="2 3" key="1">
    <citation type="submission" date="2020-11" db="EMBL/GenBank/DDBJ databases">
        <title>A novel isolate from a Black sea contaminated sediment with potential to produce alkanes: Plantactinospora alkalitolerans sp. nov.</title>
        <authorList>
            <person name="Carro L."/>
            <person name="Veyisoglu A."/>
            <person name="Guven K."/>
            <person name="Schumann P."/>
            <person name="Klenk H.-P."/>
            <person name="Sahin N."/>
        </authorList>
    </citation>
    <scope>NUCLEOTIDE SEQUENCE [LARGE SCALE GENOMIC DNA]</scope>
    <source>
        <strain evidence="2 3">S1510</strain>
    </source>
</reference>